<sequence length="291" mass="32681">MTVTKTSEYLETLYEGYGQRFRMEKLLHEVRTEHQHLVIFQNPRMGRVMALDGVIQTTEADEFIYHEMLTHVPILAHGSAKRVLIIGGGDGGMLREVTKHAGVEHITMVEIDGTVVDMCKEFLPNHSSGAYDDPRLNLVIDDGMRFVATTTEKFDVIISDSTDPIGPGEVLFSENFYQACHRCLNEGGILVTQNGTPFMQIDEVKTTAGRLNSLFPDWHFYQAAVPTYIGGSMTFAWGSTNPAYRKLSRETLQQRFIGSGIVTRYYNPEIHIGAFALPQYVLQAINKPSND</sequence>
<protein>
    <recommendedName>
        <fullName evidence="5">Polyamine aminopropyltransferase</fullName>
    </recommendedName>
    <alternativeName>
        <fullName evidence="5">Putrescine aminopropyltransferase</fullName>
        <shortName evidence="5">PAPT</shortName>
    </alternativeName>
    <alternativeName>
        <fullName evidence="5">Spermidine synthase</fullName>
        <shortName evidence="5">SPDS</shortName>
        <shortName evidence="5">SPDSY</shortName>
        <ecNumber evidence="5">2.5.1.16</ecNumber>
    </alternativeName>
</protein>
<evidence type="ECO:0000256" key="6">
    <source>
        <dbReference type="PROSITE-ProRule" id="PRU00354"/>
    </source>
</evidence>
<feature type="binding site" evidence="5">
    <location>
        <position position="110"/>
    </location>
    <ligand>
        <name>S-methyl-5'-thioadenosine</name>
        <dbReference type="ChEBI" id="CHEBI:17509"/>
    </ligand>
</feature>
<dbReference type="PROSITE" id="PS01330">
    <property type="entry name" value="PABS_1"/>
    <property type="match status" value="1"/>
</dbReference>
<comment type="similarity">
    <text evidence="1 5 7">Belongs to the spermidine/spermine synthase family.</text>
</comment>
<dbReference type="OrthoDB" id="9793120at2"/>
<dbReference type="InterPro" id="IPR035246">
    <property type="entry name" value="Spermidine_synt_N"/>
</dbReference>
<evidence type="ECO:0000256" key="7">
    <source>
        <dbReference type="RuleBase" id="RU003836"/>
    </source>
</evidence>
<dbReference type="Gene3D" id="2.30.140.10">
    <property type="entry name" value="Spermidine synthase, tetramerisation domain"/>
    <property type="match status" value="1"/>
</dbReference>
<dbReference type="NCBIfam" id="NF002010">
    <property type="entry name" value="PRK00811.1"/>
    <property type="match status" value="1"/>
</dbReference>
<dbReference type="Proteomes" id="UP000030564">
    <property type="component" value="Unassembled WGS sequence"/>
</dbReference>
<name>A0A0A6D6Z4_9PSED</name>
<evidence type="ECO:0000256" key="4">
    <source>
        <dbReference type="ARBA" id="ARBA00023115"/>
    </source>
</evidence>
<gene>
    <name evidence="5" type="primary">speE</name>
    <name evidence="10" type="ORF">NZ35_22770</name>
</gene>
<comment type="subunit">
    <text evidence="5">Homodimer or homotetramer.</text>
</comment>
<comment type="catalytic activity">
    <reaction evidence="5 8">
        <text>S-adenosyl 3-(methylsulfanyl)propylamine + putrescine = S-methyl-5'-thioadenosine + spermidine + H(+)</text>
        <dbReference type="Rhea" id="RHEA:12721"/>
        <dbReference type="ChEBI" id="CHEBI:15378"/>
        <dbReference type="ChEBI" id="CHEBI:17509"/>
        <dbReference type="ChEBI" id="CHEBI:57443"/>
        <dbReference type="ChEBI" id="CHEBI:57834"/>
        <dbReference type="ChEBI" id="CHEBI:326268"/>
        <dbReference type="EC" id="2.5.1.16"/>
    </reaction>
</comment>
<dbReference type="InterPro" id="IPR030374">
    <property type="entry name" value="PABS"/>
</dbReference>
<reference evidence="10 11" key="1">
    <citation type="submission" date="2014-10" db="EMBL/GenBank/DDBJ databases">
        <title>Draft genome sequence of Pseudomonas chlororaphis EA105.</title>
        <authorList>
            <person name="McCully L.M."/>
            <person name="Bitzer A.S."/>
            <person name="Spence C."/>
            <person name="Bais H."/>
            <person name="Silby M.W."/>
        </authorList>
    </citation>
    <scope>NUCLEOTIDE SEQUENCE [LARGE SCALE GENOMIC DNA]</scope>
    <source>
        <strain evidence="10 11">EA105</strain>
    </source>
</reference>
<keyword evidence="4 5" id="KW-0620">Polyamine biosynthesis</keyword>
<feature type="domain" description="PABS" evidence="9">
    <location>
        <begin position="8"/>
        <end position="240"/>
    </location>
</feature>
<feature type="binding site" evidence="5">
    <location>
        <begin position="160"/>
        <end position="163"/>
    </location>
    <ligand>
        <name>spermidine</name>
        <dbReference type="ChEBI" id="CHEBI:57834"/>
    </ligand>
</feature>
<comment type="caution">
    <text evidence="10">The sequence shown here is derived from an EMBL/GenBank/DDBJ whole genome shotgun (WGS) entry which is preliminary data.</text>
</comment>
<dbReference type="InterPro" id="IPR001045">
    <property type="entry name" value="Spermi_synthase"/>
</dbReference>
<dbReference type="SUPFAM" id="SSF53335">
    <property type="entry name" value="S-adenosyl-L-methionine-dependent methyltransferases"/>
    <property type="match status" value="1"/>
</dbReference>
<evidence type="ECO:0000259" key="9">
    <source>
        <dbReference type="PROSITE" id="PS51006"/>
    </source>
</evidence>
<dbReference type="PANTHER" id="PTHR11558">
    <property type="entry name" value="SPERMIDINE/SPERMINE SYNTHASE"/>
    <property type="match status" value="1"/>
</dbReference>
<comment type="pathway">
    <text evidence="5">Amine and polyamine biosynthesis; spermidine biosynthesis; spermidine from putrescine: step 1/1.</text>
</comment>
<dbReference type="Pfam" id="PF01564">
    <property type="entry name" value="Spermine_synth"/>
    <property type="match status" value="1"/>
</dbReference>
<dbReference type="GO" id="GO:0004766">
    <property type="term" value="F:spermidine synthase activity"/>
    <property type="evidence" value="ECO:0007669"/>
    <property type="project" value="UniProtKB-UniRule"/>
</dbReference>
<evidence type="ECO:0000256" key="1">
    <source>
        <dbReference type="ARBA" id="ARBA00007867"/>
    </source>
</evidence>
<evidence type="ECO:0000256" key="3">
    <source>
        <dbReference type="ARBA" id="ARBA00023066"/>
    </source>
</evidence>
<evidence type="ECO:0000256" key="2">
    <source>
        <dbReference type="ARBA" id="ARBA00022679"/>
    </source>
</evidence>
<dbReference type="NCBIfam" id="TIGR00417">
    <property type="entry name" value="speE"/>
    <property type="match status" value="1"/>
</dbReference>
<feature type="binding site" evidence="5">
    <location>
        <position position="90"/>
    </location>
    <ligand>
        <name>spermidine</name>
        <dbReference type="ChEBI" id="CHEBI:57834"/>
    </ligand>
</feature>
<dbReference type="HAMAP" id="MF_00198">
    <property type="entry name" value="Spermidine_synth"/>
    <property type="match status" value="1"/>
</dbReference>
<dbReference type="InterPro" id="IPR037163">
    <property type="entry name" value="Spermidine_synt_N_sf"/>
</dbReference>
<feature type="active site" description="Proton acceptor" evidence="5 6">
    <location>
        <position position="160"/>
    </location>
</feature>
<dbReference type="InterPro" id="IPR029063">
    <property type="entry name" value="SAM-dependent_MTases_sf"/>
</dbReference>
<evidence type="ECO:0000256" key="5">
    <source>
        <dbReference type="HAMAP-Rule" id="MF_00198"/>
    </source>
</evidence>
<feature type="binding site" evidence="5">
    <location>
        <position position="35"/>
    </location>
    <ligand>
        <name>S-methyl-5'-thioadenosine</name>
        <dbReference type="ChEBI" id="CHEBI:17509"/>
    </ligand>
</feature>
<dbReference type="AlphaFoldDB" id="A0A0A6D6Z4"/>
<dbReference type="Pfam" id="PF17284">
    <property type="entry name" value="Spermine_synt_N"/>
    <property type="match status" value="1"/>
</dbReference>
<organism evidence="10 11">
    <name type="scientific">Pseudomonas chlororaphis</name>
    <dbReference type="NCBI Taxonomy" id="587753"/>
    <lineage>
        <taxon>Bacteria</taxon>
        <taxon>Pseudomonadati</taxon>
        <taxon>Pseudomonadota</taxon>
        <taxon>Gammaproteobacteria</taxon>
        <taxon>Pseudomonadales</taxon>
        <taxon>Pseudomonadaceae</taxon>
        <taxon>Pseudomonas</taxon>
    </lineage>
</organism>
<dbReference type="EMBL" id="JSFK01000027">
    <property type="protein sequence ID" value="KHA70960.1"/>
    <property type="molecule type" value="Genomic_DNA"/>
</dbReference>
<dbReference type="CDD" id="cd02440">
    <property type="entry name" value="AdoMet_MTases"/>
    <property type="match status" value="1"/>
</dbReference>
<dbReference type="PANTHER" id="PTHR11558:SF11">
    <property type="entry name" value="SPERMIDINE SYNTHASE"/>
    <property type="match status" value="1"/>
</dbReference>
<feature type="binding site" evidence="5">
    <location>
        <position position="66"/>
    </location>
    <ligand>
        <name>spermidine</name>
        <dbReference type="ChEBI" id="CHEBI:57834"/>
    </ligand>
</feature>
<feature type="binding site" evidence="5">
    <location>
        <begin position="142"/>
        <end position="143"/>
    </location>
    <ligand>
        <name>S-methyl-5'-thioadenosine</name>
        <dbReference type="ChEBI" id="CHEBI:17509"/>
    </ligand>
</feature>
<dbReference type="PATRIC" id="fig|587753.9.peg.3220"/>
<dbReference type="Gene3D" id="3.40.50.150">
    <property type="entry name" value="Vaccinia Virus protein VP39"/>
    <property type="match status" value="1"/>
</dbReference>
<dbReference type="PROSITE" id="PS51006">
    <property type="entry name" value="PABS_2"/>
    <property type="match status" value="1"/>
</dbReference>
<evidence type="ECO:0000313" key="10">
    <source>
        <dbReference type="EMBL" id="KHA70960.1"/>
    </source>
</evidence>
<accession>A0A0A6D6Z4</accession>
<evidence type="ECO:0000256" key="8">
    <source>
        <dbReference type="RuleBase" id="RU003837"/>
    </source>
</evidence>
<dbReference type="UniPathway" id="UPA00248">
    <property type="reaction ID" value="UER00314"/>
</dbReference>
<dbReference type="InterPro" id="IPR030373">
    <property type="entry name" value="PABS_CS"/>
</dbReference>
<dbReference type="GO" id="GO:0005829">
    <property type="term" value="C:cytosol"/>
    <property type="evidence" value="ECO:0007669"/>
    <property type="project" value="TreeGrafter"/>
</dbReference>
<comment type="function">
    <text evidence="5">Catalyzes the irreversible transfer of a propylamine group from the amino donor S-adenosylmethioninamine (decarboxy-AdoMet) to putrescine (1,4-diaminobutane) to yield spermidine.</text>
</comment>
<evidence type="ECO:0000313" key="11">
    <source>
        <dbReference type="Proteomes" id="UP000030564"/>
    </source>
</evidence>
<dbReference type="EC" id="2.5.1.16" evidence="5"/>
<proteinExistence type="inferred from homology"/>
<keyword evidence="3 5" id="KW-0745">Spermidine biosynthesis</keyword>
<dbReference type="GO" id="GO:0008295">
    <property type="term" value="P:spermidine biosynthetic process"/>
    <property type="evidence" value="ECO:0007669"/>
    <property type="project" value="UniProtKB-UniRule"/>
</dbReference>
<feature type="binding site" evidence="5">
    <location>
        <position position="167"/>
    </location>
    <ligand>
        <name>S-methyl-5'-thioadenosine</name>
        <dbReference type="ChEBI" id="CHEBI:17509"/>
    </ligand>
</feature>
<keyword evidence="2 5" id="KW-0808">Transferase</keyword>